<reference evidence="1" key="1">
    <citation type="journal article" date="2014" name="Int. J. Syst. Evol. Microbiol.">
        <title>Complete genome sequence of Corynebacterium casei LMG S-19264T (=DSM 44701T), isolated from a smear-ripened cheese.</title>
        <authorList>
            <consortium name="US DOE Joint Genome Institute (JGI-PGF)"/>
            <person name="Walter F."/>
            <person name="Albersmeier A."/>
            <person name="Kalinowski J."/>
            <person name="Ruckert C."/>
        </authorList>
    </citation>
    <scope>NUCLEOTIDE SEQUENCE</scope>
    <source>
        <strain evidence="1">VKM B-2484</strain>
    </source>
</reference>
<name>A0A9W6JF68_9HYPH</name>
<reference evidence="1" key="2">
    <citation type="submission" date="2023-01" db="EMBL/GenBank/DDBJ databases">
        <authorList>
            <person name="Sun Q."/>
            <person name="Evtushenko L."/>
        </authorList>
    </citation>
    <scope>NUCLEOTIDE SEQUENCE</scope>
    <source>
        <strain evidence="1">VKM B-2484</strain>
    </source>
</reference>
<gene>
    <name evidence="1" type="ORF">GCM10017643_48240</name>
</gene>
<comment type="caution">
    <text evidence="1">The sequence shown here is derived from an EMBL/GenBank/DDBJ whole genome shotgun (WGS) entry which is preliminary data.</text>
</comment>
<keyword evidence="2" id="KW-1185">Reference proteome</keyword>
<organism evidence="1 2">
    <name type="scientific">Ancylobacter dichloromethanicus</name>
    <dbReference type="NCBI Taxonomy" id="518825"/>
    <lineage>
        <taxon>Bacteria</taxon>
        <taxon>Pseudomonadati</taxon>
        <taxon>Pseudomonadota</taxon>
        <taxon>Alphaproteobacteria</taxon>
        <taxon>Hyphomicrobiales</taxon>
        <taxon>Xanthobacteraceae</taxon>
        <taxon>Ancylobacter</taxon>
    </lineage>
</organism>
<sequence>MITEVTTGTVPARRPKTTASQYEALRLLVAKGPARRVRRGWCWGSFEGPFIATPTLDALEKRGLVLKRQNGTCAVVTVAGRALHDELAEERA</sequence>
<proteinExistence type="predicted"/>
<protein>
    <submittedName>
        <fullName evidence="1">Uncharacterized protein</fullName>
    </submittedName>
</protein>
<dbReference type="EMBL" id="BSFJ01000059">
    <property type="protein sequence ID" value="GLK74705.1"/>
    <property type="molecule type" value="Genomic_DNA"/>
</dbReference>
<dbReference type="Proteomes" id="UP001143370">
    <property type="component" value="Unassembled WGS sequence"/>
</dbReference>
<dbReference type="RefSeq" id="WP_213376030.1">
    <property type="nucleotide sequence ID" value="NZ_BSFJ01000059.1"/>
</dbReference>
<evidence type="ECO:0000313" key="1">
    <source>
        <dbReference type="EMBL" id="GLK74705.1"/>
    </source>
</evidence>
<dbReference type="AlphaFoldDB" id="A0A9W6JF68"/>
<evidence type="ECO:0000313" key="2">
    <source>
        <dbReference type="Proteomes" id="UP001143370"/>
    </source>
</evidence>
<accession>A0A9W6JF68</accession>